<dbReference type="GO" id="GO:0043531">
    <property type="term" value="F:ADP binding"/>
    <property type="evidence" value="ECO:0007669"/>
    <property type="project" value="InterPro"/>
</dbReference>
<dbReference type="InterPro" id="IPR027417">
    <property type="entry name" value="P-loop_NTPase"/>
</dbReference>
<comment type="similarity">
    <text evidence="1">Belongs to the AfsR/DnrI/RedD regulatory family.</text>
</comment>
<keyword evidence="5" id="KW-0802">TPR repeat</keyword>
<evidence type="ECO:0000256" key="7">
    <source>
        <dbReference type="SAM" id="MobiDB-lite"/>
    </source>
</evidence>
<dbReference type="SMART" id="SM00028">
    <property type="entry name" value="TPR"/>
    <property type="match status" value="9"/>
</dbReference>
<dbReference type="Gene3D" id="1.25.40.10">
    <property type="entry name" value="Tetratricopeptide repeat domain"/>
    <property type="match status" value="3"/>
</dbReference>
<dbReference type="Pfam" id="PF13374">
    <property type="entry name" value="TPR_10"/>
    <property type="match status" value="1"/>
</dbReference>
<dbReference type="GO" id="GO:0006355">
    <property type="term" value="P:regulation of DNA-templated transcription"/>
    <property type="evidence" value="ECO:0007669"/>
    <property type="project" value="InterPro"/>
</dbReference>
<keyword evidence="3 6" id="KW-0238">DNA-binding</keyword>
<dbReference type="SMART" id="SM00862">
    <property type="entry name" value="Trans_reg_C"/>
    <property type="match status" value="1"/>
</dbReference>
<dbReference type="InterPro" id="IPR016032">
    <property type="entry name" value="Sig_transdc_resp-reg_C-effctor"/>
</dbReference>
<evidence type="ECO:0000256" key="1">
    <source>
        <dbReference type="ARBA" id="ARBA00005820"/>
    </source>
</evidence>
<protein>
    <submittedName>
        <fullName evidence="9">DNA-binding transcriptional activator of the SARP family</fullName>
    </submittedName>
</protein>
<accession>A0A1Y5Y6Y8</accession>
<reference evidence="9 10" key="1">
    <citation type="submission" date="2017-04" db="EMBL/GenBank/DDBJ databases">
        <authorList>
            <person name="Afonso C.L."/>
            <person name="Miller P.J."/>
            <person name="Scott M.A."/>
            <person name="Spackman E."/>
            <person name="Goraichik I."/>
            <person name="Dimitrov K.M."/>
            <person name="Suarez D.L."/>
            <person name="Swayne D.E."/>
        </authorList>
    </citation>
    <scope>NUCLEOTIDE SEQUENCE [LARGE SCALE GENOMIC DNA]</scope>
    <source>
        <strain evidence="9 10">DSM 43828</strain>
    </source>
</reference>
<keyword evidence="2" id="KW-0805">Transcription regulation</keyword>
<dbReference type="PANTHER" id="PTHR35807:SF1">
    <property type="entry name" value="TRANSCRIPTIONAL REGULATOR REDD"/>
    <property type="match status" value="1"/>
</dbReference>
<dbReference type="Gene3D" id="3.40.50.300">
    <property type="entry name" value="P-loop containing nucleotide triphosphate hydrolases"/>
    <property type="match status" value="1"/>
</dbReference>
<dbReference type="OrthoDB" id="581105at2"/>
<dbReference type="Proteomes" id="UP000192674">
    <property type="component" value="Unassembled WGS sequence"/>
</dbReference>
<dbReference type="AlphaFoldDB" id="A0A1Y5Y6Y8"/>
<keyword evidence="10" id="KW-1185">Reference proteome</keyword>
<dbReference type="Pfam" id="PF00486">
    <property type="entry name" value="Trans_reg_C"/>
    <property type="match status" value="1"/>
</dbReference>
<dbReference type="SUPFAM" id="SSF52540">
    <property type="entry name" value="P-loop containing nucleoside triphosphate hydrolases"/>
    <property type="match status" value="1"/>
</dbReference>
<evidence type="ECO:0000259" key="8">
    <source>
        <dbReference type="PROSITE" id="PS51755"/>
    </source>
</evidence>
<dbReference type="PANTHER" id="PTHR35807">
    <property type="entry name" value="TRANSCRIPTIONAL REGULATOR REDD-RELATED"/>
    <property type="match status" value="1"/>
</dbReference>
<dbReference type="InterPro" id="IPR011990">
    <property type="entry name" value="TPR-like_helical_dom_sf"/>
</dbReference>
<evidence type="ECO:0000256" key="5">
    <source>
        <dbReference type="PROSITE-ProRule" id="PRU00339"/>
    </source>
</evidence>
<dbReference type="PROSITE" id="PS50005">
    <property type="entry name" value="TPR"/>
    <property type="match status" value="1"/>
</dbReference>
<feature type="region of interest" description="Disordered" evidence="7">
    <location>
        <begin position="246"/>
        <end position="265"/>
    </location>
</feature>
<evidence type="ECO:0000256" key="3">
    <source>
        <dbReference type="ARBA" id="ARBA00023125"/>
    </source>
</evidence>
<evidence type="ECO:0000256" key="4">
    <source>
        <dbReference type="ARBA" id="ARBA00023163"/>
    </source>
</evidence>
<dbReference type="InterPro" id="IPR036388">
    <property type="entry name" value="WH-like_DNA-bd_sf"/>
</dbReference>
<evidence type="ECO:0000313" key="9">
    <source>
        <dbReference type="EMBL" id="SMD26614.1"/>
    </source>
</evidence>
<keyword evidence="4" id="KW-0804">Transcription</keyword>
<dbReference type="RefSeq" id="WP_084434334.1">
    <property type="nucleotide sequence ID" value="NZ_FWXV01000015.1"/>
</dbReference>
<dbReference type="InterPro" id="IPR003593">
    <property type="entry name" value="AAA+_ATPase"/>
</dbReference>
<dbReference type="SMART" id="SM01043">
    <property type="entry name" value="BTAD"/>
    <property type="match status" value="1"/>
</dbReference>
<dbReference type="PROSITE" id="PS51755">
    <property type="entry name" value="OMPR_PHOB"/>
    <property type="match status" value="1"/>
</dbReference>
<evidence type="ECO:0000256" key="2">
    <source>
        <dbReference type="ARBA" id="ARBA00023015"/>
    </source>
</evidence>
<dbReference type="SMART" id="SM00382">
    <property type="entry name" value="AAA"/>
    <property type="match status" value="1"/>
</dbReference>
<dbReference type="InterPro" id="IPR051677">
    <property type="entry name" value="AfsR-DnrI-RedD_regulator"/>
</dbReference>
<dbReference type="PROSITE" id="PS50293">
    <property type="entry name" value="TPR_REGION"/>
    <property type="match status" value="1"/>
</dbReference>
<dbReference type="Pfam" id="PF13424">
    <property type="entry name" value="TPR_12"/>
    <property type="match status" value="2"/>
</dbReference>
<dbReference type="CDD" id="cd15831">
    <property type="entry name" value="BTAD"/>
    <property type="match status" value="1"/>
</dbReference>
<dbReference type="Pfam" id="PF03704">
    <property type="entry name" value="BTAD"/>
    <property type="match status" value="1"/>
</dbReference>
<dbReference type="InterPro" id="IPR005158">
    <property type="entry name" value="BTAD"/>
</dbReference>
<evidence type="ECO:0000256" key="6">
    <source>
        <dbReference type="PROSITE-ProRule" id="PRU01091"/>
    </source>
</evidence>
<proteinExistence type="inferred from homology"/>
<dbReference type="InterPro" id="IPR001867">
    <property type="entry name" value="OmpR/PhoB-type_DNA-bd"/>
</dbReference>
<dbReference type="EMBL" id="FWXV01000015">
    <property type="protein sequence ID" value="SMD26614.1"/>
    <property type="molecule type" value="Genomic_DNA"/>
</dbReference>
<feature type="domain" description="OmpR/PhoB-type" evidence="8">
    <location>
        <begin position="1"/>
        <end position="95"/>
    </location>
</feature>
<organism evidence="9 10">
    <name type="scientific">Kibdelosporangium aridum</name>
    <dbReference type="NCBI Taxonomy" id="2030"/>
    <lineage>
        <taxon>Bacteria</taxon>
        <taxon>Bacillati</taxon>
        <taxon>Actinomycetota</taxon>
        <taxon>Actinomycetes</taxon>
        <taxon>Pseudonocardiales</taxon>
        <taxon>Pseudonocardiaceae</taxon>
        <taxon>Kibdelosporangium</taxon>
    </lineage>
</organism>
<feature type="DNA-binding region" description="OmpR/PhoB-type" evidence="6">
    <location>
        <begin position="1"/>
        <end position="95"/>
    </location>
</feature>
<dbReference type="InterPro" id="IPR019734">
    <property type="entry name" value="TPR_rpt"/>
</dbReference>
<dbReference type="PRINTS" id="PR00364">
    <property type="entry name" value="DISEASERSIST"/>
</dbReference>
<gene>
    <name evidence="9" type="ORF">SAMN05661093_10197</name>
</gene>
<evidence type="ECO:0000313" key="10">
    <source>
        <dbReference type="Proteomes" id="UP000192674"/>
    </source>
</evidence>
<dbReference type="FunFam" id="1.25.40.10:FF:000222">
    <property type="entry name" value="SARP family transcriptional regulator"/>
    <property type="match status" value="1"/>
</dbReference>
<dbReference type="Gene3D" id="1.10.10.10">
    <property type="entry name" value="Winged helix-like DNA-binding domain superfamily/Winged helix DNA-binding domain"/>
    <property type="match status" value="1"/>
</dbReference>
<dbReference type="GO" id="GO:0000160">
    <property type="term" value="P:phosphorelay signal transduction system"/>
    <property type="evidence" value="ECO:0007669"/>
    <property type="project" value="InterPro"/>
</dbReference>
<dbReference type="SUPFAM" id="SSF46894">
    <property type="entry name" value="C-terminal effector domain of the bipartite response regulators"/>
    <property type="match status" value="1"/>
</dbReference>
<name>A0A1Y5Y6Y8_KIBAR</name>
<dbReference type="SUPFAM" id="SSF48452">
    <property type="entry name" value="TPR-like"/>
    <property type="match status" value="3"/>
</dbReference>
<sequence length="1093" mass="119203">MEFRILGPVEVHGEGGQARLGGGRAVTLLAALILQANRTVSYERLTTAVWGDNPPNSATAALHTYVFRLRKAFGDVDPTGLDRIVTYKTGYLLHVQPGELDLEVFRAHVERGRAASAAGKFEQAATELDAALELWRGTALSGVSGELVAQQSASLDEAYISAVEQRVEVKLNLGKTAELIPELNGLIAAHPLRERLREQAMLVLYRSGRQAEALAMYQDVYRVLADELGIQPGPALQELHRRILSGDPTLRSPSEQKPQAPAVARPVPRQLPTDVANFTGREEYMRQLDALLPSADRSGGAVVISAIEGIAGVGKTALALHWAHQATPHLPDGQLYVNLRGYAQSPPMEPGEALARFLRALGVPQEQIPVDQDEQAAMYRSLMADKRMLVLLDNAMSPDQVRPLLPGSASCLVLITSRVDLRGLAALDGARRLVLDVLTADEAVNLLTTTIGDERSTTEADHVAQLAKLCGYLPLALRIAAAHLAGHVSQTVGGYLAQLAEGDRLSQLGIEHDQQAAVRASFDLSYQTLPADAARLFRLLGLVPGPDFAPAAAAALAGMPEDQTTRLLAGLASAHLIERLTPGRFQFHDLIRLYAAERAKDIDGEQDIDDALRRLFTWYLHSTGSATHALYPEIESLLDSVDTDIHPMGFTDIVEAITWLETERPSLLASVRHATQHGPRPISWRLAHVLRGYFYTRMVVPDWMETAVLGLRAADLDNDLAGQAAMLHSQAHAHFCLSSYEQALEYEAQALPLARDLDEPRLEAEIVKWSGLACVFLGRLDKAVEDLTQALDLYRRTENRHGQANTHIGLGFALVDLGRFEDALPHYDKALELNREIKSRYGEALAVHCTGVVYGHMGRFDEALRMHAQAMTLYRQVGTRYHETSASFSLAVVHCDMGAYDKALAEAERARVMARETGDRRSECNALNTLGVACRLVGRFDDAAGYHESALRLSKAISLRKAEIEALIGLASARRGLGKHNDGILAGQAALRGSRQSGMRPHEAHALVALSEILTDVGQADHAKTQARHALDIYREINYPLGEGRALRALGLAMSETDGPQSAVSHWEEALAICTRLGTPEVEQLQTLIKVPH</sequence>
<dbReference type="GO" id="GO:0003677">
    <property type="term" value="F:DNA binding"/>
    <property type="evidence" value="ECO:0007669"/>
    <property type="project" value="UniProtKB-UniRule"/>
</dbReference>
<feature type="repeat" description="TPR" evidence="5">
    <location>
        <begin position="804"/>
        <end position="837"/>
    </location>
</feature>